<feature type="non-terminal residue" evidence="1">
    <location>
        <position position="80"/>
    </location>
</feature>
<gene>
    <name evidence="1" type="ORF">LCGC14_2326470</name>
</gene>
<dbReference type="EMBL" id="LAZR01033348">
    <property type="protein sequence ID" value="KKL48339.1"/>
    <property type="molecule type" value="Genomic_DNA"/>
</dbReference>
<dbReference type="GO" id="GO:0005524">
    <property type="term" value="F:ATP binding"/>
    <property type="evidence" value="ECO:0007669"/>
    <property type="project" value="InterPro"/>
</dbReference>
<accession>A0A0F9CGW8</accession>
<reference evidence="1" key="1">
    <citation type="journal article" date="2015" name="Nature">
        <title>Complex archaea that bridge the gap between prokaryotes and eukaryotes.</title>
        <authorList>
            <person name="Spang A."/>
            <person name="Saw J.H."/>
            <person name="Jorgensen S.L."/>
            <person name="Zaremba-Niedzwiedzka K."/>
            <person name="Martijn J."/>
            <person name="Lind A.E."/>
            <person name="van Eijk R."/>
            <person name="Schleper C."/>
            <person name="Guy L."/>
            <person name="Ettema T.J."/>
        </authorList>
    </citation>
    <scope>NUCLEOTIDE SEQUENCE</scope>
</reference>
<organism evidence="1">
    <name type="scientific">marine sediment metagenome</name>
    <dbReference type="NCBI Taxonomy" id="412755"/>
    <lineage>
        <taxon>unclassified sequences</taxon>
        <taxon>metagenomes</taxon>
        <taxon>ecological metagenomes</taxon>
    </lineage>
</organism>
<proteinExistence type="predicted"/>
<name>A0A0F9CGW8_9ZZZZ</name>
<dbReference type="SUPFAM" id="SSF48024">
    <property type="entry name" value="N-terminal domain of DnaB helicase"/>
    <property type="match status" value="1"/>
</dbReference>
<dbReference type="GO" id="GO:0003678">
    <property type="term" value="F:DNA helicase activity"/>
    <property type="evidence" value="ECO:0007669"/>
    <property type="project" value="InterPro"/>
</dbReference>
<dbReference type="InterPro" id="IPR036185">
    <property type="entry name" value="DNA_heli_DnaB-like_N_sf"/>
</dbReference>
<sequence length="80" mass="9620">MQANLSLDRTMLAYALHSKQFAMELSNFITYEYFQTRIQWLYKAIINHFTDPKFKEIPTVTIIEEYLKKNYSQSKFIEEG</sequence>
<comment type="caution">
    <text evidence="1">The sequence shown here is derived from an EMBL/GenBank/DDBJ whole genome shotgun (WGS) entry which is preliminary data.</text>
</comment>
<protein>
    <submittedName>
        <fullName evidence="1">Uncharacterized protein</fullName>
    </submittedName>
</protein>
<evidence type="ECO:0000313" key="1">
    <source>
        <dbReference type="EMBL" id="KKL48339.1"/>
    </source>
</evidence>
<dbReference type="GO" id="GO:0006260">
    <property type="term" value="P:DNA replication"/>
    <property type="evidence" value="ECO:0007669"/>
    <property type="project" value="InterPro"/>
</dbReference>
<dbReference type="AlphaFoldDB" id="A0A0F9CGW8"/>